<dbReference type="Pfam" id="PF01425">
    <property type="entry name" value="Amidase"/>
    <property type="match status" value="1"/>
</dbReference>
<keyword evidence="12" id="KW-0808">Transferase</keyword>
<evidence type="ECO:0000256" key="10">
    <source>
        <dbReference type="HAMAP-Rule" id="MF_00120"/>
    </source>
</evidence>
<evidence type="ECO:0000256" key="7">
    <source>
        <dbReference type="ARBA" id="ARBA00022840"/>
    </source>
</evidence>
<dbReference type="Proteomes" id="UP000024842">
    <property type="component" value="Unassembled WGS sequence"/>
</dbReference>
<feature type="active site" description="Charge relay system" evidence="10">
    <location>
        <position position="81"/>
    </location>
</feature>
<dbReference type="NCBIfam" id="TIGR00132">
    <property type="entry name" value="gatA"/>
    <property type="match status" value="1"/>
</dbReference>
<evidence type="ECO:0000259" key="11">
    <source>
        <dbReference type="Pfam" id="PF01425"/>
    </source>
</evidence>
<dbReference type="GO" id="GO:0030956">
    <property type="term" value="C:glutamyl-tRNA(Gln) amidotransferase complex"/>
    <property type="evidence" value="ECO:0007669"/>
    <property type="project" value="InterPro"/>
</dbReference>
<evidence type="ECO:0000256" key="1">
    <source>
        <dbReference type="ARBA" id="ARBA00008069"/>
    </source>
</evidence>
<name>A0A023DX13_9PROT</name>
<gene>
    <name evidence="10" type="primary">gatA</name>
    <name evidence="12" type="ORF">HE1_00011</name>
</gene>
<reference evidence="12 13" key="1">
    <citation type="journal article" date="2014" name="FEMS Microbiol. Lett.">
        <title>Draft genome sequences of three Holospora species (Holospora obtusa, Holospora undulata, and Holospora elegans), endonuclear symbiotic bacteria of the ciliate Paramecium caudatum.</title>
        <authorList>
            <person name="Dohra H."/>
            <person name="Tanaka K."/>
            <person name="Suzuki T."/>
            <person name="Fujishima M."/>
            <person name="Suzuki H."/>
        </authorList>
    </citation>
    <scope>NUCLEOTIDE SEQUENCE [LARGE SCALE GENOMIC DNA]</scope>
    <source>
        <strain evidence="12 13">E1</strain>
    </source>
</reference>
<keyword evidence="8 10" id="KW-0648">Protein biosynthesis</keyword>
<protein>
    <recommendedName>
        <fullName evidence="4 10">Glutamyl-tRNA(Gln) amidotransferase subunit A</fullName>
        <shortName evidence="10">Glu-ADT subunit A</shortName>
        <ecNumber evidence="3 10">6.3.5.7</ecNumber>
    </recommendedName>
</protein>
<keyword evidence="5 10" id="KW-0436">Ligase</keyword>
<feature type="domain" description="Amidase" evidence="11">
    <location>
        <begin position="27"/>
        <end position="467"/>
    </location>
</feature>
<dbReference type="SUPFAM" id="SSF75304">
    <property type="entry name" value="Amidase signature (AS) enzymes"/>
    <property type="match status" value="1"/>
</dbReference>
<organism evidence="12 13">
    <name type="scientific">Holospora elegans E1</name>
    <dbReference type="NCBI Taxonomy" id="1427503"/>
    <lineage>
        <taxon>Bacteria</taxon>
        <taxon>Pseudomonadati</taxon>
        <taxon>Pseudomonadota</taxon>
        <taxon>Alphaproteobacteria</taxon>
        <taxon>Holosporales</taxon>
        <taxon>Holosporaceae</taxon>
        <taxon>Holospora</taxon>
    </lineage>
</organism>
<dbReference type="InterPro" id="IPR036928">
    <property type="entry name" value="AS_sf"/>
</dbReference>
<dbReference type="InterPro" id="IPR023631">
    <property type="entry name" value="Amidase_dom"/>
</dbReference>
<evidence type="ECO:0000256" key="3">
    <source>
        <dbReference type="ARBA" id="ARBA00012739"/>
    </source>
</evidence>
<comment type="catalytic activity">
    <reaction evidence="9 10">
        <text>L-glutamyl-tRNA(Gln) + L-glutamine + ATP + H2O = L-glutaminyl-tRNA(Gln) + L-glutamate + ADP + phosphate + H(+)</text>
        <dbReference type="Rhea" id="RHEA:17521"/>
        <dbReference type="Rhea" id="RHEA-COMP:9681"/>
        <dbReference type="Rhea" id="RHEA-COMP:9684"/>
        <dbReference type="ChEBI" id="CHEBI:15377"/>
        <dbReference type="ChEBI" id="CHEBI:15378"/>
        <dbReference type="ChEBI" id="CHEBI:29985"/>
        <dbReference type="ChEBI" id="CHEBI:30616"/>
        <dbReference type="ChEBI" id="CHEBI:43474"/>
        <dbReference type="ChEBI" id="CHEBI:58359"/>
        <dbReference type="ChEBI" id="CHEBI:78520"/>
        <dbReference type="ChEBI" id="CHEBI:78521"/>
        <dbReference type="ChEBI" id="CHEBI:456216"/>
        <dbReference type="EC" id="6.3.5.7"/>
    </reaction>
</comment>
<comment type="subunit">
    <text evidence="2 10">Heterotrimer of A, B and C subunits.</text>
</comment>
<dbReference type="HAMAP" id="MF_00120">
    <property type="entry name" value="GatA"/>
    <property type="match status" value="1"/>
</dbReference>
<dbReference type="STRING" id="1427503.HE1_00011"/>
<sequence length="495" mass="53690">MKHSDILSLTLSQAKQELSNKNISSVELTQCYVERMTSLNSTYHAYITCCEDLAIDMAKKSDARRQKGNCGILEGIPLAIKDVFCTKGVRTTFSSKMMQNFVPEYSSTVTQRLEQCGGVFLGKTNLDEFCMGSMNTYTLTSPVANPWNTSCVSGGSSGGSAAAVAAGMALGSVGSDTGGSIRQPASFCGIVGVRPTYGRVSRYGMGAFSSSLDQAGPFGRTVEDAAHIFQAICGHDPKDSTSRAIAPPDVLSIIRQSVKGMKVGIPKEFYEASYPEDIRRCWDKSREILEDAGCQTKMVSLPYVSFSLPCYYLIVCAEAASNMARYDGVKYGVRCFGETLEEMYCATRSAGFGPEVKRRIIIGTYILSHGNYDAYYGKATRIRHLIRDDFARIFQDVDILLMPTTPTTTFPFSQAPNDPVTVYLNDVLTVPVNVGGICGISVPCGVSDKGLPLGIQILAPAFEDGRLFQFGSVLEKGSNFPLLPFLEKNSASCKE</sequence>
<evidence type="ECO:0000313" key="13">
    <source>
        <dbReference type="Proteomes" id="UP000024842"/>
    </source>
</evidence>
<comment type="function">
    <text evidence="10">Allows the formation of correctly charged Gln-tRNA(Gln) through the transamidation of misacylated Glu-tRNA(Gln) in organisms which lack glutaminyl-tRNA synthetase. The reaction takes place in the presence of glutamine and ATP through an activated gamma-phospho-Glu-tRNA(Gln).</text>
</comment>
<accession>A0A023DX13</accession>
<evidence type="ECO:0000313" key="12">
    <source>
        <dbReference type="EMBL" id="GAJ45702.1"/>
    </source>
</evidence>
<evidence type="ECO:0000256" key="6">
    <source>
        <dbReference type="ARBA" id="ARBA00022741"/>
    </source>
</evidence>
<dbReference type="GO" id="GO:0006412">
    <property type="term" value="P:translation"/>
    <property type="evidence" value="ECO:0007669"/>
    <property type="project" value="UniProtKB-UniRule"/>
</dbReference>
<dbReference type="EMBL" id="BAUP01000004">
    <property type="protein sequence ID" value="GAJ45702.1"/>
    <property type="molecule type" value="Genomic_DNA"/>
</dbReference>
<dbReference type="GO" id="GO:0016740">
    <property type="term" value="F:transferase activity"/>
    <property type="evidence" value="ECO:0007669"/>
    <property type="project" value="UniProtKB-KW"/>
</dbReference>
<dbReference type="GO" id="GO:0050567">
    <property type="term" value="F:glutaminyl-tRNA synthase (glutamine-hydrolyzing) activity"/>
    <property type="evidence" value="ECO:0007669"/>
    <property type="project" value="UniProtKB-UniRule"/>
</dbReference>
<dbReference type="InterPro" id="IPR004412">
    <property type="entry name" value="GatA"/>
</dbReference>
<dbReference type="OrthoDB" id="9811471at2"/>
<keyword evidence="6 10" id="KW-0547">Nucleotide-binding</keyword>
<dbReference type="PROSITE" id="PS00571">
    <property type="entry name" value="AMIDASES"/>
    <property type="match status" value="1"/>
</dbReference>
<evidence type="ECO:0000256" key="4">
    <source>
        <dbReference type="ARBA" id="ARBA00014428"/>
    </source>
</evidence>
<keyword evidence="13" id="KW-1185">Reference proteome</keyword>
<dbReference type="EC" id="6.3.5.7" evidence="3 10"/>
<feature type="active site" description="Acyl-ester intermediate" evidence="10">
    <location>
        <position position="180"/>
    </location>
</feature>
<dbReference type="GO" id="GO:0005524">
    <property type="term" value="F:ATP binding"/>
    <property type="evidence" value="ECO:0007669"/>
    <property type="project" value="UniProtKB-KW"/>
</dbReference>
<dbReference type="PANTHER" id="PTHR11895:SF151">
    <property type="entry name" value="GLUTAMYL-TRNA(GLN) AMIDOTRANSFERASE SUBUNIT A"/>
    <property type="match status" value="1"/>
</dbReference>
<dbReference type="InterPro" id="IPR020556">
    <property type="entry name" value="Amidase_CS"/>
</dbReference>
<keyword evidence="7 10" id="KW-0067">ATP-binding</keyword>
<comment type="similarity">
    <text evidence="1 10">Belongs to the amidase family. GatA subfamily.</text>
</comment>
<dbReference type="Gene3D" id="3.90.1300.10">
    <property type="entry name" value="Amidase signature (AS) domain"/>
    <property type="match status" value="1"/>
</dbReference>
<proteinExistence type="inferred from homology"/>
<dbReference type="InterPro" id="IPR000120">
    <property type="entry name" value="Amidase"/>
</dbReference>
<feature type="active site" description="Charge relay system" evidence="10">
    <location>
        <position position="156"/>
    </location>
</feature>
<dbReference type="AlphaFoldDB" id="A0A023DX13"/>
<evidence type="ECO:0000256" key="9">
    <source>
        <dbReference type="ARBA" id="ARBA00047407"/>
    </source>
</evidence>
<evidence type="ECO:0000256" key="8">
    <source>
        <dbReference type="ARBA" id="ARBA00022917"/>
    </source>
</evidence>
<dbReference type="RefSeq" id="WP_006300456.1">
    <property type="nucleotide sequence ID" value="NZ_BAUP01000004.1"/>
</dbReference>
<evidence type="ECO:0000256" key="5">
    <source>
        <dbReference type="ARBA" id="ARBA00022598"/>
    </source>
</evidence>
<dbReference type="PANTHER" id="PTHR11895">
    <property type="entry name" value="TRANSAMIDASE"/>
    <property type="match status" value="1"/>
</dbReference>
<comment type="caution">
    <text evidence="12">The sequence shown here is derived from an EMBL/GenBank/DDBJ whole genome shotgun (WGS) entry which is preliminary data.</text>
</comment>
<evidence type="ECO:0000256" key="2">
    <source>
        <dbReference type="ARBA" id="ARBA00011123"/>
    </source>
</evidence>